<keyword evidence="3" id="KW-1185">Reference proteome</keyword>
<evidence type="ECO:0000256" key="1">
    <source>
        <dbReference type="SAM" id="MobiDB-lite"/>
    </source>
</evidence>
<reference evidence="2" key="1">
    <citation type="submission" date="2020-08" db="EMBL/GenBank/DDBJ databases">
        <title>Multicomponent nature underlies the extraordinary mechanical properties of spider dragline silk.</title>
        <authorList>
            <person name="Kono N."/>
            <person name="Nakamura H."/>
            <person name="Mori M."/>
            <person name="Yoshida Y."/>
            <person name="Ohtoshi R."/>
            <person name="Malay A.D."/>
            <person name="Moran D.A.P."/>
            <person name="Tomita M."/>
            <person name="Numata K."/>
            <person name="Arakawa K."/>
        </authorList>
    </citation>
    <scope>NUCLEOTIDE SEQUENCE</scope>
</reference>
<dbReference type="Proteomes" id="UP000887013">
    <property type="component" value="Unassembled WGS sequence"/>
</dbReference>
<dbReference type="AlphaFoldDB" id="A0A8X6NYK3"/>
<proteinExistence type="predicted"/>
<sequence length="96" mass="10581">MLKILSSIDITSTPNGSLKISNNTQPNRTKTISIQLPLEETIAQTQHLMDNLPAVVTELFEDEKHTRSLSGESDIVARDSLNIAASTRLIQSEFDS</sequence>
<feature type="compositionally biased region" description="Polar residues" evidence="1">
    <location>
        <begin position="8"/>
        <end position="26"/>
    </location>
</feature>
<evidence type="ECO:0000313" key="3">
    <source>
        <dbReference type="Proteomes" id="UP000887013"/>
    </source>
</evidence>
<organism evidence="2 3">
    <name type="scientific">Nephila pilipes</name>
    <name type="common">Giant wood spider</name>
    <name type="synonym">Nephila maculata</name>
    <dbReference type="NCBI Taxonomy" id="299642"/>
    <lineage>
        <taxon>Eukaryota</taxon>
        <taxon>Metazoa</taxon>
        <taxon>Ecdysozoa</taxon>
        <taxon>Arthropoda</taxon>
        <taxon>Chelicerata</taxon>
        <taxon>Arachnida</taxon>
        <taxon>Araneae</taxon>
        <taxon>Araneomorphae</taxon>
        <taxon>Entelegynae</taxon>
        <taxon>Araneoidea</taxon>
        <taxon>Nephilidae</taxon>
        <taxon>Nephila</taxon>
    </lineage>
</organism>
<protein>
    <submittedName>
        <fullName evidence="2">Uncharacterized protein</fullName>
    </submittedName>
</protein>
<feature type="region of interest" description="Disordered" evidence="1">
    <location>
        <begin position="1"/>
        <end position="26"/>
    </location>
</feature>
<name>A0A8X6NYK3_NEPPI</name>
<comment type="caution">
    <text evidence="2">The sequence shown here is derived from an EMBL/GenBank/DDBJ whole genome shotgun (WGS) entry which is preliminary data.</text>
</comment>
<dbReference type="EMBL" id="BMAW01063983">
    <property type="protein sequence ID" value="GFT42771.1"/>
    <property type="molecule type" value="Genomic_DNA"/>
</dbReference>
<accession>A0A8X6NYK3</accession>
<evidence type="ECO:0000313" key="2">
    <source>
        <dbReference type="EMBL" id="GFT42771.1"/>
    </source>
</evidence>
<gene>
    <name evidence="2" type="ORF">NPIL_329671</name>
</gene>